<protein>
    <submittedName>
        <fullName evidence="2">Uncharacterized protein</fullName>
    </submittedName>
</protein>
<evidence type="ECO:0000313" key="3">
    <source>
        <dbReference type="Proteomes" id="UP000775213"/>
    </source>
</evidence>
<proteinExistence type="predicted"/>
<dbReference type="EMBL" id="JAGFBR010000009">
    <property type="protein sequence ID" value="KAH0462452.1"/>
    <property type="molecule type" value="Genomic_DNA"/>
</dbReference>
<comment type="caution">
    <text evidence="2">The sequence shown here is derived from an EMBL/GenBank/DDBJ whole genome shotgun (WGS) entry which is preliminary data.</text>
</comment>
<dbReference type="AlphaFoldDB" id="A0AAV7H3L6"/>
<organism evidence="2 3">
    <name type="scientific">Dendrobium chrysotoxum</name>
    <name type="common">Orchid</name>
    <dbReference type="NCBI Taxonomy" id="161865"/>
    <lineage>
        <taxon>Eukaryota</taxon>
        <taxon>Viridiplantae</taxon>
        <taxon>Streptophyta</taxon>
        <taxon>Embryophyta</taxon>
        <taxon>Tracheophyta</taxon>
        <taxon>Spermatophyta</taxon>
        <taxon>Magnoliopsida</taxon>
        <taxon>Liliopsida</taxon>
        <taxon>Asparagales</taxon>
        <taxon>Orchidaceae</taxon>
        <taxon>Epidendroideae</taxon>
        <taxon>Malaxideae</taxon>
        <taxon>Dendrobiinae</taxon>
        <taxon>Dendrobium</taxon>
    </lineage>
</organism>
<keyword evidence="3" id="KW-1185">Reference proteome</keyword>
<feature type="compositionally biased region" description="Basic and acidic residues" evidence="1">
    <location>
        <begin position="148"/>
        <end position="160"/>
    </location>
</feature>
<name>A0AAV7H3L6_DENCH</name>
<accession>A0AAV7H3L6</accession>
<sequence length="246" mass="28603">MDEIYRGGSGAFEIYSKDAYYWLEMIGVDCQRGRSRYSDPEEDVERAVLNIVVNLNALTQMMTIMTQLIQDSRNQSLGSDGDNIMTINKYLKLFQEMRLPLFKGVNGPIEVKNWLVRIRRFRWVFCPDERKVTSVTFNRRKLRSKESNEAEIRGVQGREDQGDEEQEYPTQNNLQHIIYWECKCDIVRIVVMDGGREIVGVDSYLSKLAFNVIATNQSQHSKNTLKYPQLSKQKYVVLVAIQGARR</sequence>
<evidence type="ECO:0000313" key="2">
    <source>
        <dbReference type="EMBL" id="KAH0462452.1"/>
    </source>
</evidence>
<dbReference type="Proteomes" id="UP000775213">
    <property type="component" value="Unassembled WGS sequence"/>
</dbReference>
<reference evidence="2 3" key="1">
    <citation type="journal article" date="2021" name="Hortic Res">
        <title>Chromosome-scale assembly of the Dendrobium chrysotoxum genome enhances the understanding of orchid evolution.</title>
        <authorList>
            <person name="Zhang Y."/>
            <person name="Zhang G.Q."/>
            <person name="Zhang D."/>
            <person name="Liu X.D."/>
            <person name="Xu X.Y."/>
            <person name="Sun W.H."/>
            <person name="Yu X."/>
            <person name="Zhu X."/>
            <person name="Wang Z.W."/>
            <person name="Zhao X."/>
            <person name="Zhong W.Y."/>
            <person name="Chen H."/>
            <person name="Yin W.L."/>
            <person name="Huang T."/>
            <person name="Niu S.C."/>
            <person name="Liu Z.J."/>
        </authorList>
    </citation>
    <scope>NUCLEOTIDE SEQUENCE [LARGE SCALE GENOMIC DNA]</scope>
    <source>
        <strain evidence="2">Lindl</strain>
    </source>
</reference>
<gene>
    <name evidence="2" type="ORF">IEQ34_010027</name>
</gene>
<feature type="region of interest" description="Disordered" evidence="1">
    <location>
        <begin position="148"/>
        <end position="168"/>
    </location>
</feature>
<evidence type="ECO:0000256" key="1">
    <source>
        <dbReference type="SAM" id="MobiDB-lite"/>
    </source>
</evidence>